<proteinExistence type="predicted"/>
<protein>
    <submittedName>
        <fullName evidence="2">Carboxymuconolactone decarboxylase family protein</fullName>
    </submittedName>
</protein>
<feature type="domain" description="Carboxymuconolactone decarboxylase-like" evidence="1">
    <location>
        <begin position="33"/>
        <end position="103"/>
    </location>
</feature>
<dbReference type="SUPFAM" id="SSF69118">
    <property type="entry name" value="AhpD-like"/>
    <property type="match status" value="1"/>
</dbReference>
<dbReference type="PANTHER" id="PTHR33930">
    <property type="entry name" value="ALKYL HYDROPEROXIDE REDUCTASE AHPD"/>
    <property type="match status" value="1"/>
</dbReference>
<dbReference type="Gene3D" id="1.20.1290.10">
    <property type="entry name" value="AhpD-like"/>
    <property type="match status" value="1"/>
</dbReference>
<reference evidence="2 3" key="1">
    <citation type="journal article" date="2019" name="Int. J. Syst. Evol. Microbiol.">
        <title>The Global Catalogue of Microorganisms (GCM) 10K type strain sequencing project: providing services to taxonomists for standard genome sequencing and annotation.</title>
        <authorList>
            <consortium name="The Broad Institute Genomics Platform"/>
            <consortium name="The Broad Institute Genome Sequencing Center for Infectious Disease"/>
            <person name="Wu L."/>
            <person name="Ma J."/>
        </authorList>
    </citation>
    <scope>NUCLEOTIDE SEQUENCE [LARGE SCALE GENOMIC DNA]</scope>
    <source>
        <strain evidence="2 3">WLHS5</strain>
    </source>
</reference>
<dbReference type="InterPro" id="IPR003779">
    <property type="entry name" value="CMD-like"/>
</dbReference>
<dbReference type="NCBIfam" id="TIGR00778">
    <property type="entry name" value="ahpD_dom"/>
    <property type="match status" value="1"/>
</dbReference>
<dbReference type="PANTHER" id="PTHR33930:SF2">
    <property type="entry name" value="BLR3452 PROTEIN"/>
    <property type="match status" value="1"/>
</dbReference>
<dbReference type="Proteomes" id="UP001595898">
    <property type="component" value="Unassembled WGS sequence"/>
</dbReference>
<dbReference type="EMBL" id="JBHSFA010000007">
    <property type="protein sequence ID" value="MFC4543113.1"/>
    <property type="molecule type" value="Genomic_DNA"/>
</dbReference>
<evidence type="ECO:0000313" key="3">
    <source>
        <dbReference type="Proteomes" id="UP001595898"/>
    </source>
</evidence>
<dbReference type="InterPro" id="IPR029032">
    <property type="entry name" value="AhpD-like"/>
</dbReference>
<dbReference type="Pfam" id="PF02627">
    <property type="entry name" value="CMD"/>
    <property type="match status" value="1"/>
</dbReference>
<evidence type="ECO:0000313" key="2">
    <source>
        <dbReference type="EMBL" id="MFC4543113.1"/>
    </source>
</evidence>
<accession>A0ABD5PRP4</accession>
<evidence type="ECO:0000259" key="1">
    <source>
        <dbReference type="Pfam" id="PF02627"/>
    </source>
</evidence>
<sequence>MVSTESREEIERTLGQVPSWMELIAEPAGDHSWGIFRDLTFGETELSPREKGLIGVAAASAMKCPYCAYFHKAESRLAGVSEAEIEEAVNLASSTQYFSTLLHGNEVDVDEFAAETDEIVEHIEQQEATADD</sequence>
<keyword evidence="3" id="KW-1185">Reference proteome</keyword>
<comment type="caution">
    <text evidence="2">The sequence shown here is derived from an EMBL/GenBank/DDBJ whole genome shotgun (WGS) entry which is preliminary data.</text>
</comment>
<dbReference type="AlphaFoldDB" id="A0ABD5PRP4"/>
<name>A0ABD5PRP4_9EURY</name>
<gene>
    <name evidence="2" type="ORF">ACFO5R_14380</name>
</gene>
<organism evidence="2 3">
    <name type="scientific">Halosolutus amylolyticus</name>
    <dbReference type="NCBI Taxonomy" id="2932267"/>
    <lineage>
        <taxon>Archaea</taxon>
        <taxon>Methanobacteriati</taxon>
        <taxon>Methanobacteriota</taxon>
        <taxon>Stenosarchaea group</taxon>
        <taxon>Halobacteria</taxon>
        <taxon>Halobacteriales</taxon>
        <taxon>Natrialbaceae</taxon>
        <taxon>Halosolutus</taxon>
    </lineage>
</organism>
<dbReference type="InterPro" id="IPR004675">
    <property type="entry name" value="AhpD_core"/>
</dbReference>
<dbReference type="RefSeq" id="WP_250140201.1">
    <property type="nucleotide sequence ID" value="NZ_JALIQP010000002.1"/>
</dbReference>